<dbReference type="Proteomes" id="UP000321424">
    <property type="component" value="Unassembled WGS sequence"/>
</dbReference>
<evidence type="ECO:0000313" key="1">
    <source>
        <dbReference type="EMBL" id="GEM43903.1"/>
    </source>
</evidence>
<organism evidence="1 2">
    <name type="scientific">Nocardia ninae NBRC 108245</name>
    <dbReference type="NCBI Taxonomy" id="1210091"/>
    <lineage>
        <taxon>Bacteria</taxon>
        <taxon>Bacillati</taxon>
        <taxon>Actinomycetota</taxon>
        <taxon>Actinomycetes</taxon>
        <taxon>Mycobacteriales</taxon>
        <taxon>Nocardiaceae</taxon>
        <taxon>Nocardia</taxon>
    </lineage>
</organism>
<name>A0A511MTI6_9NOCA</name>
<dbReference type="EMBL" id="BJXA01000121">
    <property type="protein sequence ID" value="GEM43903.1"/>
    <property type="molecule type" value="Genomic_DNA"/>
</dbReference>
<comment type="caution">
    <text evidence="1">The sequence shown here is derived from an EMBL/GenBank/DDBJ whole genome shotgun (WGS) entry which is preliminary data.</text>
</comment>
<gene>
    <name evidence="1" type="ORF">NN4_84220</name>
</gene>
<proteinExistence type="predicted"/>
<accession>A0A511MTI6</accession>
<reference evidence="1 2" key="1">
    <citation type="submission" date="2019-07" db="EMBL/GenBank/DDBJ databases">
        <title>Whole genome shotgun sequence of Nocardia ninae NBRC 108245.</title>
        <authorList>
            <person name="Hosoyama A."/>
            <person name="Uohara A."/>
            <person name="Ohji S."/>
            <person name="Ichikawa N."/>
        </authorList>
    </citation>
    <scope>NUCLEOTIDE SEQUENCE [LARGE SCALE GENOMIC DNA]</scope>
    <source>
        <strain evidence="1 2">NBRC 108245</strain>
    </source>
</reference>
<keyword evidence="2" id="KW-1185">Reference proteome</keyword>
<evidence type="ECO:0000313" key="2">
    <source>
        <dbReference type="Proteomes" id="UP000321424"/>
    </source>
</evidence>
<dbReference type="AlphaFoldDB" id="A0A511MTI6"/>
<sequence length="67" mass="6717">MVGSIVVVGPDGDGGVVGADVEGVVVGVVDDGWAKAPELVVKTVAAKTNTAVALTRAALRCGYFIFK</sequence>
<protein>
    <submittedName>
        <fullName evidence="1">Uncharacterized protein</fullName>
    </submittedName>
</protein>